<name>A0A9N9KXT0_9HELO</name>
<accession>A0A9N9KXT0</accession>
<evidence type="ECO:0000313" key="2">
    <source>
        <dbReference type="EMBL" id="CAG8954753.1"/>
    </source>
</evidence>
<dbReference type="AlphaFoldDB" id="A0A9N9KXT0"/>
<comment type="caution">
    <text evidence="2">The sequence shown here is derived from an EMBL/GenBank/DDBJ whole genome shotgun (WGS) entry which is preliminary data.</text>
</comment>
<feature type="region of interest" description="Disordered" evidence="1">
    <location>
        <begin position="189"/>
        <end position="215"/>
    </location>
</feature>
<reference evidence="2" key="1">
    <citation type="submission" date="2021-07" db="EMBL/GenBank/DDBJ databases">
        <authorList>
            <person name="Durling M."/>
        </authorList>
    </citation>
    <scope>NUCLEOTIDE SEQUENCE</scope>
</reference>
<gene>
    <name evidence="2" type="ORF">HYFRA_00004678</name>
</gene>
<feature type="compositionally biased region" description="Basic and acidic residues" evidence="1">
    <location>
        <begin position="189"/>
        <end position="203"/>
    </location>
</feature>
<dbReference type="Proteomes" id="UP000696280">
    <property type="component" value="Unassembled WGS sequence"/>
</dbReference>
<dbReference type="OrthoDB" id="10305786at2759"/>
<keyword evidence="3" id="KW-1185">Reference proteome</keyword>
<organism evidence="2 3">
    <name type="scientific">Hymenoscyphus fraxineus</name>
    <dbReference type="NCBI Taxonomy" id="746836"/>
    <lineage>
        <taxon>Eukaryota</taxon>
        <taxon>Fungi</taxon>
        <taxon>Dikarya</taxon>
        <taxon>Ascomycota</taxon>
        <taxon>Pezizomycotina</taxon>
        <taxon>Leotiomycetes</taxon>
        <taxon>Helotiales</taxon>
        <taxon>Helotiaceae</taxon>
        <taxon>Hymenoscyphus</taxon>
    </lineage>
</organism>
<evidence type="ECO:0000313" key="3">
    <source>
        <dbReference type="Proteomes" id="UP000696280"/>
    </source>
</evidence>
<dbReference type="EMBL" id="CAJVRL010000057">
    <property type="protein sequence ID" value="CAG8954753.1"/>
    <property type="molecule type" value="Genomic_DNA"/>
</dbReference>
<proteinExistence type="predicted"/>
<sequence length="215" mass="24700">MSPALTTHQILEAYPPATSQDGSPTYSPAFEQHFGHLPISYEYWTLLTTHPHFSHVATKLVTSFREFSYVTFEEFCTNINESRSGKHKRLGRKELEAFWVTLCLRHFEACGYEEMKRFHYKCRKGNKAVMEKMKKEVFCEKIGELIERRMDSYWEAAGLKFGKQDLDVVGFTEEDVCKLKNGAEKLEAKGETMDVDGREDADVKAQSGDDGMDVD</sequence>
<protein>
    <submittedName>
        <fullName evidence="2">Uncharacterized protein</fullName>
    </submittedName>
</protein>
<evidence type="ECO:0000256" key="1">
    <source>
        <dbReference type="SAM" id="MobiDB-lite"/>
    </source>
</evidence>